<evidence type="ECO:0000313" key="5">
    <source>
        <dbReference type="Proteomes" id="UP001066276"/>
    </source>
</evidence>
<keyword evidence="5" id="KW-1185">Reference proteome</keyword>
<dbReference type="Gene3D" id="3.40.50.620">
    <property type="entry name" value="HUPs"/>
    <property type="match status" value="1"/>
</dbReference>
<gene>
    <name evidence="3" type="primary">CTU2</name>
    <name evidence="3" type="synonym">NCS2</name>
    <name evidence="4" type="ORF">NDU88_004132</name>
</gene>
<dbReference type="Proteomes" id="UP001066276">
    <property type="component" value="Chromosome 12"/>
</dbReference>
<keyword evidence="1 3" id="KW-0963">Cytoplasm</keyword>
<dbReference type="InterPro" id="IPR014729">
    <property type="entry name" value="Rossmann-like_a/b/a_fold"/>
</dbReference>
<dbReference type="GO" id="GO:0002143">
    <property type="term" value="P:tRNA wobble position uridine thiolation"/>
    <property type="evidence" value="ECO:0007669"/>
    <property type="project" value="TreeGrafter"/>
</dbReference>
<dbReference type="GO" id="GO:0005829">
    <property type="term" value="C:cytosol"/>
    <property type="evidence" value="ECO:0007669"/>
    <property type="project" value="TreeGrafter"/>
</dbReference>
<proteinExistence type="inferred from homology"/>
<organism evidence="4 5">
    <name type="scientific">Pleurodeles waltl</name>
    <name type="common">Iberian ribbed newt</name>
    <dbReference type="NCBI Taxonomy" id="8319"/>
    <lineage>
        <taxon>Eukaryota</taxon>
        <taxon>Metazoa</taxon>
        <taxon>Chordata</taxon>
        <taxon>Craniata</taxon>
        <taxon>Vertebrata</taxon>
        <taxon>Euteleostomi</taxon>
        <taxon>Amphibia</taxon>
        <taxon>Batrachia</taxon>
        <taxon>Caudata</taxon>
        <taxon>Salamandroidea</taxon>
        <taxon>Salamandridae</taxon>
        <taxon>Pleurodelinae</taxon>
        <taxon>Pleurodeles</taxon>
    </lineage>
</organism>
<dbReference type="Pfam" id="PF10288">
    <property type="entry name" value="CTU2"/>
    <property type="match status" value="1"/>
</dbReference>
<dbReference type="PANTHER" id="PTHR20882:SF14">
    <property type="entry name" value="CYTOPLASMIC TRNA 2-THIOLATION PROTEIN 2"/>
    <property type="match status" value="1"/>
</dbReference>
<comment type="similarity">
    <text evidence="3">Belongs to the CTU2/NCS2 family.</text>
</comment>
<dbReference type="GO" id="GO:0016779">
    <property type="term" value="F:nucleotidyltransferase activity"/>
    <property type="evidence" value="ECO:0007669"/>
    <property type="project" value="UniProtKB-UniRule"/>
</dbReference>
<dbReference type="SUPFAM" id="SSF52402">
    <property type="entry name" value="Adenine nucleotide alpha hydrolases-like"/>
    <property type="match status" value="1"/>
</dbReference>
<evidence type="ECO:0000313" key="4">
    <source>
        <dbReference type="EMBL" id="KAJ1083977.1"/>
    </source>
</evidence>
<dbReference type="EMBL" id="JANPWB010000016">
    <property type="protein sequence ID" value="KAJ1083977.1"/>
    <property type="molecule type" value="Genomic_DNA"/>
</dbReference>
<dbReference type="AlphaFoldDB" id="A0AAV7KZ09"/>
<comment type="function">
    <text evidence="3">Plays a central role in 2-thiolation of mcm(5)S(2)U at tRNA wobble positions of tRNA(Lys), tRNA(Glu) and tRNA(Gln). May act by forming a heterodimer with CTU1/ATPBD3 that ligates sulfur from thiocarboxylated URM1 onto the uridine of tRNAs at wobble position.</text>
</comment>
<accession>A0AAV7KZ09</accession>
<dbReference type="GO" id="GO:0032447">
    <property type="term" value="P:protein urmylation"/>
    <property type="evidence" value="ECO:0007669"/>
    <property type="project" value="UniProtKB-UniRule"/>
</dbReference>
<reference evidence="4" key="1">
    <citation type="journal article" date="2022" name="bioRxiv">
        <title>Sequencing and chromosome-scale assembly of the giantPleurodeles waltlgenome.</title>
        <authorList>
            <person name="Brown T."/>
            <person name="Elewa A."/>
            <person name="Iarovenko S."/>
            <person name="Subramanian E."/>
            <person name="Araus A.J."/>
            <person name="Petzold A."/>
            <person name="Susuki M."/>
            <person name="Suzuki K.-i.T."/>
            <person name="Hayashi T."/>
            <person name="Toyoda A."/>
            <person name="Oliveira C."/>
            <person name="Osipova E."/>
            <person name="Leigh N.D."/>
            <person name="Simon A."/>
            <person name="Yun M.H."/>
        </authorList>
    </citation>
    <scope>NUCLEOTIDE SEQUENCE</scope>
    <source>
        <strain evidence="4">20211129_DDA</strain>
        <tissue evidence="4">Liver</tissue>
    </source>
</reference>
<dbReference type="GO" id="GO:0000049">
    <property type="term" value="F:tRNA binding"/>
    <property type="evidence" value="ECO:0007669"/>
    <property type="project" value="InterPro"/>
</dbReference>
<protein>
    <recommendedName>
        <fullName evidence="3">Cytoplasmic tRNA 2-thiolation protein 2</fullName>
    </recommendedName>
</protein>
<dbReference type="PANTHER" id="PTHR20882">
    <property type="entry name" value="CYTOPLASMIC TRNA 2-THIOLATION PROTEIN 2"/>
    <property type="match status" value="1"/>
</dbReference>
<keyword evidence="2 3" id="KW-0819">tRNA processing</keyword>
<dbReference type="GeneID" id="138267878"/>
<sequence length="527" mass="58531">MCQVEEEDGQYCQEMEGGQHGVSLAQKCMKCKEGSAALLIRAGDAFCRDCFKEYFVHKFRAMLGKNRLIFPGEKVLLALSGGPSSSAMVQQVQEGLSRAAPKKLRFAPGIVHVDEGAVCGQTQEERARTAAQMESLLKVSGFPYHIIPLEAAFKLPGSVLQFHTPGSRNNYKEAVDGFIQHQQSLHSTANEVTLTQVEERLTQLSTEDPERQDVDFTLPESTKNPPPSSVHTQRLIDLFSAVTTLTAREELLQKLRTHLILHTARTHGYSKVMMGDSCTRLAIKSMTNISLGRGAFLATDTGFSDERHGDVVVVRPMRDYSLKEISYYNHMFGVQSIFIPGLDTKASAKASIHRLTEDFMTKIQADFPSTVSTVYRTSEKLGVTPRKMNASAYVMDRCLLCMCSLDTHFAEASAFHATLVSEQFSKKTKPELSTAEKSCCMKARDGAGQCENPTKDCSSVQRGDGKSAFLRLLCYGCRLTVNDMKSLDMLPPYVLLQAEQHNRRAEMKKEIQDFLLCEDETSDAPTT</sequence>
<dbReference type="InterPro" id="IPR019407">
    <property type="entry name" value="CTU2"/>
</dbReference>
<dbReference type="CTD" id="348180"/>
<comment type="pathway">
    <text evidence="3">tRNA modification; 5-methoxycarbonylmethyl-2-thiouridine-tRNA biosynthesis.</text>
</comment>
<dbReference type="HAMAP" id="MF_03054">
    <property type="entry name" value="CTU2"/>
    <property type="match status" value="1"/>
</dbReference>
<dbReference type="KEGG" id="pwl:138267878"/>
<evidence type="ECO:0000256" key="2">
    <source>
        <dbReference type="ARBA" id="ARBA00022694"/>
    </source>
</evidence>
<evidence type="ECO:0000256" key="1">
    <source>
        <dbReference type="ARBA" id="ARBA00022490"/>
    </source>
</evidence>
<comment type="caution">
    <text evidence="4">The sequence shown here is derived from an EMBL/GenBank/DDBJ whole genome shotgun (WGS) entry which is preliminary data.</text>
</comment>
<dbReference type="GO" id="GO:0016783">
    <property type="term" value="F:sulfurtransferase activity"/>
    <property type="evidence" value="ECO:0007669"/>
    <property type="project" value="TreeGrafter"/>
</dbReference>
<dbReference type="RefSeq" id="XP_069073206.1">
    <property type="nucleotide sequence ID" value="XM_069217105.1"/>
</dbReference>
<evidence type="ECO:0000256" key="3">
    <source>
        <dbReference type="HAMAP-Rule" id="MF_03054"/>
    </source>
</evidence>
<name>A0AAV7KZ09_PLEWA</name>
<comment type="subcellular location">
    <subcellularLocation>
        <location evidence="3">Cytoplasm</location>
    </subcellularLocation>
</comment>